<name>A0A934WX67_9BACT</name>
<dbReference type="RefSeq" id="WP_201430426.1">
    <property type="nucleotide sequence ID" value="NZ_JAEQBW010000002.1"/>
</dbReference>
<organism evidence="1 2">
    <name type="scientific">Marivirga aurantiaca</name>
    <dbReference type="NCBI Taxonomy" id="2802615"/>
    <lineage>
        <taxon>Bacteria</taxon>
        <taxon>Pseudomonadati</taxon>
        <taxon>Bacteroidota</taxon>
        <taxon>Cytophagia</taxon>
        <taxon>Cytophagales</taxon>
        <taxon>Marivirgaceae</taxon>
        <taxon>Marivirga</taxon>
    </lineage>
</organism>
<sequence length="144" mass="16245">MDKVIFKAILEVVLKTTLKIIIMSDSTFSENPGGGSPISKDQATKMINEYKKLRLPLIKEAYKIDDTRSVWFKKEVFEEMLRANPNMDGIRIYFGVNYEGDLKGHQSVVLIGTNREEVEGSVSTQSTEDEDNIFDTGTMCPPNC</sequence>
<accession>A0A934WX67</accession>
<dbReference type="EMBL" id="JAEQBW010000002">
    <property type="protein sequence ID" value="MBK6264758.1"/>
    <property type="molecule type" value="Genomic_DNA"/>
</dbReference>
<protein>
    <submittedName>
        <fullName evidence="1">Uncharacterized protein</fullName>
    </submittedName>
</protein>
<dbReference type="AlphaFoldDB" id="A0A934WX67"/>
<keyword evidence="2" id="KW-1185">Reference proteome</keyword>
<gene>
    <name evidence="1" type="ORF">JKA74_06895</name>
</gene>
<proteinExistence type="predicted"/>
<evidence type="ECO:0000313" key="1">
    <source>
        <dbReference type="EMBL" id="MBK6264758.1"/>
    </source>
</evidence>
<comment type="caution">
    <text evidence="1">The sequence shown here is derived from an EMBL/GenBank/DDBJ whole genome shotgun (WGS) entry which is preliminary data.</text>
</comment>
<evidence type="ECO:0000313" key="2">
    <source>
        <dbReference type="Proteomes" id="UP000611723"/>
    </source>
</evidence>
<dbReference type="Proteomes" id="UP000611723">
    <property type="component" value="Unassembled WGS sequence"/>
</dbReference>
<reference evidence="1" key="1">
    <citation type="submission" date="2021-01" db="EMBL/GenBank/DDBJ databases">
        <title>Marivirga aurantiaca sp. nov., isolated from intertidal surface sediments.</title>
        <authorList>
            <person name="Zhang M."/>
        </authorList>
    </citation>
    <scope>NUCLEOTIDE SEQUENCE</scope>
    <source>
        <strain evidence="1">S37H4</strain>
    </source>
</reference>